<feature type="transmembrane region" description="Helical" evidence="1">
    <location>
        <begin position="12"/>
        <end position="28"/>
    </location>
</feature>
<dbReference type="Proteomes" id="UP000248817">
    <property type="component" value="Unassembled WGS sequence"/>
</dbReference>
<gene>
    <name evidence="2" type="ORF">BP00DRAFT_274204</name>
</gene>
<feature type="transmembrane region" description="Helical" evidence="1">
    <location>
        <begin position="83"/>
        <end position="104"/>
    </location>
</feature>
<evidence type="ECO:0008006" key="4">
    <source>
        <dbReference type="Google" id="ProtNLM"/>
    </source>
</evidence>
<accession>A0A2V5HUB9</accession>
<keyword evidence="1" id="KW-0812">Transmembrane</keyword>
<keyword evidence="1" id="KW-0472">Membrane</keyword>
<organism evidence="2 3">
    <name type="scientific">Aspergillus indologenus CBS 114.80</name>
    <dbReference type="NCBI Taxonomy" id="1450541"/>
    <lineage>
        <taxon>Eukaryota</taxon>
        <taxon>Fungi</taxon>
        <taxon>Dikarya</taxon>
        <taxon>Ascomycota</taxon>
        <taxon>Pezizomycotina</taxon>
        <taxon>Eurotiomycetes</taxon>
        <taxon>Eurotiomycetidae</taxon>
        <taxon>Eurotiales</taxon>
        <taxon>Aspergillaceae</taxon>
        <taxon>Aspergillus</taxon>
        <taxon>Aspergillus subgen. Circumdati</taxon>
    </lineage>
</organism>
<proteinExistence type="predicted"/>
<evidence type="ECO:0000313" key="2">
    <source>
        <dbReference type="EMBL" id="PYI28078.1"/>
    </source>
</evidence>
<sequence length="137" mass="15698">MMELFARCGVGFWVTGVAVAFLSFSVYYHEYRGTILFCLLRKRGESGISGWVVVVVFAYGDCYFCLCWRIGLWRTLVREKYMVLFFLSEGGVVWLMSLMCMRVYQWRMGSGVHSVLHLDGNFESGVRCTVPIEGGLE</sequence>
<keyword evidence="3" id="KW-1185">Reference proteome</keyword>
<keyword evidence="1" id="KW-1133">Transmembrane helix</keyword>
<feature type="transmembrane region" description="Helical" evidence="1">
    <location>
        <begin position="48"/>
        <end position="71"/>
    </location>
</feature>
<dbReference type="AlphaFoldDB" id="A0A2V5HUB9"/>
<reference evidence="2 3" key="1">
    <citation type="submission" date="2018-02" db="EMBL/GenBank/DDBJ databases">
        <title>The genomes of Aspergillus section Nigri reveals drivers in fungal speciation.</title>
        <authorList>
            <consortium name="DOE Joint Genome Institute"/>
            <person name="Vesth T.C."/>
            <person name="Nybo J."/>
            <person name="Theobald S."/>
            <person name="Brandl J."/>
            <person name="Frisvad J.C."/>
            <person name="Nielsen K.F."/>
            <person name="Lyhne E.K."/>
            <person name="Kogle M.E."/>
            <person name="Kuo A."/>
            <person name="Riley R."/>
            <person name="Clum A."/>
            <person name="Nolan M."/>
            <person name="Lipzen A."/>
            <person name="Salamov A."/>
            <person name="Henrissat B."/>
            <person name="Wiebenga A."/>
            <person name="De vries R.P."/>
            <person name="Grigoriev I.V."/>
            <person name="Mortensen U.H."/>
            <person name="Andersen M.R."/>
            <person name="Baker S.E."/>
        </authorList>
    </citation>
    <scope>NUCLEOTIDE SEQUENCE [LARGE SCALE GENOMIC DNA]</scope>
    <source>
        <strain evidence="2 3">CBS 114.80</strain>
    </source>
</reference>
<evidence type="ECO:0000313" key="3">
    <source>
        <dbReference type="Proteomes" id="UP000248817"/>
    </source>
</evidence>
<protein>
    <recommendedName>
        <fullName evidence="4">Transmembrane protein</fullName>
    </recommendedName>
</protein>
<name>A0A2V5HUB9_9EURO</name>
<dbReference type="EMBL" id="KZ825556">
    <property type="protein sequence ID" value="PYI28078.1"/>
    <property type="molecule type" value="Genomic_DNA"/>
</dbReference>
<evidence type="ECO:0000256" key="1">
    <source>
        <dbReference type="SAM" id="Phobius"/>
    </source>
</evidence>